<feature type="transmembrane region" description="Helical" evidence="7">
    <location>
        <begin position="345"/>
        <end position="367"/>
    </location>
</feature>
<evidence type="ECO:0000313" key="9">
    <source>
        <dbReference type="Proteomes" id="UP000636949"/>
    </source>
</evidence>
<comment type="caution">
    <text evidence="8">The sequence shown here is derived from an EMBL/GenBank/DDBJ whole genome shotgun (WGS) entry which is preliminary data.</text>
</comment>
<comment type="subcellular location">
    <subcellularLocation>
        <location evidence="1">Membrane</location>
        <topology evidence="1">Multi-pass membrane protein</topology>
    </subcellularLocation>
</comment>
<feature type="transmembrane region" description="Helical" evidence="7">
    <location>
        <begin position="313"/>
        <end position="333"/>
    </location>
</feature>
<dbReference type="Proteomes" id="UP000636949">
    <property type="component" value="Unassembled WGS sequence"/>
</dbReference>
<feature type="transmembrane region" description="Helical" evidence="7">
    <location>
        <begin position="195"/>
        <end position="215"/>
    </location>
</feature>
<reference evidence="8" key="2">
    <citation type="submission" date="2020-09" db="EMBL/GenBank/DDBJ databases">
        <authorList>
            <person name="Sun Q."/>
            <person name="Zhou Y."/>
        </authorList>
    </citation>
    <scope>NUCLEOTIDE SEQUENCE</scope>
    <source>
        <strain evidence="8">CGMCC 1.15758</strain>
    </source>
</reference>
<dbReference type="GO" id="GO:0016020">
    <property type="term" value="C:membrane"/>
    <property type="evidence" value="ECO:0007669"/>
    <property type="project" value="UniProtKB-SubCell"/>
</dbReference>
<dbReference type="InterPro" id="IPR036259">
    <property type="entry name" value="MFS_trans_sf"/>
</dbReference>
<protein>
    <recommendedName>
        <fullName evidence="10">BT1 family protein</fullName>
    </recommendedName>
</protein>
<feature type="transmembrane region" description="Helical" evidence="7">
    <location>
        <begin position="166"/>
        <end position="189"/>
    </location>
</feature>
<dbReference type="PANTHER" id="PTHR31585:SF0">
    <property type="entry name" value="FOLATE-BIOPTERIN TRANSPORTER 1, CHLOROPLASTIC"/>
    <property type="match status" value="1"/>
</dbReference>
<reference evidence="8" key="1">
    <citation type="journal article" date="2014" name="Int. J. Syst. Evol. Microbiol.">
        <title>Complete genome sequence of Corynebacterium casei LMG S-19264T (=DSM 44701T), isolated from a smear-ripened cheese.</title>
        <authorList>
            <consortium name="US DOE Joint Genome Institute (JGI-PGF)"/>
            <person name="Walter F."/>
            <person name="Albersmeier A."/>
            <person name="Kalinowski J."/>
            <person name="Ruckert C."/>
        </authorList>
    </citation>
    <scope>NUCLEOTIDE SEQUENCE</scope>
    <source>
        <strain evidence="8">CGMCC 1.15758</strain>
    </source>
</reference>
<name>A0A8J2Z6Z1_9GAMM</name>
<evidence type="ECO:0008006" key="10">
    <source>
        <dbReference type="Google" id="ProtNLM"/>
    </source>
</evidence>
<feature type="transmembrane region" description="Helical" evidence="7">
    <location>
        <begin position="417"/>
        <end position="435"/>
    </location>
</feature>
<keyword evidence="5 7" id="KW-1133">Transmembrane helix</keyword>
<keyword evidence="9" id="KW-1185">Reference proteome</keyword>
<evidence type="ECO:0000256" key="6">
    <source>
        <dbReference type="ARBA" id="ARBA00023136"/>
    </source>
</evidence>
<evidence type="ECO:0000256" key="7">
    <source>
        <dbReference type="SAM" id="Phobius"/>
    </source>
</evidence>
<dbReference type="SUPFAM" id="SSF103473">
    <property type="entry name" value="MFS general substrate transporter"/>
    <property type="match status" value="1"/>
</dbReference>
<accession>A0A8J2Z6Z1</accession>
<gene>
    <name evidence="8" type="ORF">GCM10010995_26410</name>
</gene>
<evidence type="ECO:0000256" key="1">
    <source>
        <dbReference type="ARBA" id="ARBA00004141"/>
    </source>
</evidence>
<keyword evidence="3" id="KW-0813">Transport</keyword>
<feature type="transmembrane region" description="Helical" evidence="7">
    <location>
        <begin position="252"/>
        <end position="269"/>
    </location>
</feature>
<dbReference type="Gene3D" id="1.20.1250.20">
    <property type="entry name" value="MFS general substrate transporter like domains"/>
    <property type="match status" value="1"/>
</dbReference>
<comment type="similarity">
    <text evidence="2">Belongs to the major facilitator superfamily. Folate-biopterin transporter (TC 2.A.71) family.</text>
</comment>
<keyword evidence="6 7" id="KW-0472">Membrane</keyword>
<dbReference type="EMBL" id="BMJS01000054">
    <property type="protein sequence ID" value="GGG07579.1"/>
    <property type="molecule type" value="Genomic_DNA"/>
</dbReference>
<dbReference type="Pfam" id="PF03092">
    <property type="entry name" value="BT1"/>
    <property type="match status" value="1"/>
</dbReference>
<evidence type="ECO:0000256" key="5">
    <source>
        <dbReference type="ARBA" id="ARBA00022989"/>
    </source>
</evidence>
<evidence type="ECO:0000256" key="3">
    <source>
        <dbReference type="ARBA" id="ARBA00022448"/>
    </source>
</evidence>
<feature type="transmembrane region" description="Helical" evidence="7">
    <location>
        <begin position="276"/>
        <end position="293"/>
    </location>
</feature>
<organism evidence="8 9">
    <name type="scientific">Cysteiniphilum litorale</name>
    <dbReference type="NCBI Taxonomy" id="2056700"/>
    <lineage>
        <taxon>Bacteria</taxon>
        <taxon>Pseudomonadati</taxon>
        <taxon>Pseudomonadota</taxon>
        <taxon>Gammaproteobacteria</taxon>
        <taxon>Thiotrichales</taxon>
        <taxon>Fastidiosibacteraceae</taxon>
        <taxon>Cysteiniphilum</taxon>
    </lineage>
</organism>
<evidence type="ECO:0000313" key="8">
    <source>
        <dbReference type="EMBL" id="GGG07579.1"/>
    </source>
</evidence>
<evidence type="ECO:0000256" key="2">
    <source>
        <dbReference type="ARBA" id="ARBA00007015"/>
    </source>
</evidence>
<feature type="transmembrane region" description="Helical" evidence="7">
    <location>
        <begin position="227"/>
        <end position="246"/>
    </location>
</feature>
<feature type="transmembrane region" description="Helical" evidence="7">
    <location>
        <begin position="379"/>
        <end position="405"/>
    </location>
</feature>
<feature type="transmembrane region" description="Helical" evidence="7">
    <location>
        <begin position="21"/>
        <end position="41"/>
    </location>
</feature>
<feature type="transmembrane region" description="Helical" evidence="7">
    <location>
        <begin position="86"/>
        <end position="108"/>
    </location>
</feature>
<dbReference type="AlphaFoldDB" id="A0A8J2Z6Z1"/>
<sequence length="505" mass="55615">MQVDSLIQPIKAMRMRYLPLLMVYFAYGCSIFSGIGESFFVKEQLNLSAESLIVIGVWLSLPWNIKMVFGQFVDSLPLFGSQRKAYIYLAAILMVCGSLLMAGLAGRWSFVVALAPDNTLFFISSLLTVLGVVLQDVVADAMSVEVVEREGRPQENIDKDLAMVQLLGRLSLSLGMFLVAGLGGWLAQVMSYQNLFLLTLVIPLISITGILCIRLDKVPRKPINKTVLIGGLIYAVFIIVIGLSNIPFAQEIVFVVSLVIIIYLLKSITKELPRDLLRAIFVAALMIFIFRASPTAGPGAQWFMIDVLGFDKAFFGTLSQIGAFMSIVGMWFFARLITEKSIAWVLLWLTVAGFLLELPLIALYYGLHEWTMVYFGFGARTIVLIDSAIASPFAQLAMIPMLALIARYAPKGNAATWFALMASFMNLALTAGSLFSKYLNQIFVVTREVVDHSNDTISTPANYSELGVLLITVSVIGLLAPLIGIIIYARFAQKSKSLKCAKKSK</sequence>
<dbReference type="PANTHER" id="PTHR31585">
    <property type="entry name" value="FOLATE-BIOPTERIN TRANSPORTER 1, CHLOROPLASTIC"/>
    <property type="match status" value="1"/>
</dbReference>
<proteinExistence type="inferred from homology"/>
<feature type="transmembrane region" description="Helical" evidence="7">
    <location>
        <begin position="47"/>
        <end position="65"/>
    </location>
</feature>
<keyword evidence="4 7" id="KW-0812">Transmembrane</keyword>
<feature type="transmembrane region" description="Helical" evidence="7">
    <location>
        <begin position="466"/>
        <end position="489"/>
    </location>
</feature>
<feature type="transmembrane region" description="Helical" evidence="7">
    <location>
        <begin position="120"/>
        <end position="139"/>
    </location>
</feature>
<dbReference type="RefSeq" id="WP_117003968.1">
    <property type="nucleotide sequence ID" value="NZ_BMJS01000054.1"/>
</dbReference>
<evidence type="ECO:0000256" key="4">
    <source>
        <dbReference type="ARBA" id="ARBA00022692"/>
    </source>
</evidence>
<dbReference type="OrthoDB" id="9764193at2"/>
<dbReference type="InterPro" id="IPR039309">
    <property type="entry name" value="BT1"/>
</dbReference>